<keyword evidence="4" id="KW-1185">Reference proteome</keyword>
<evidence type="ECO:0000256" key="1">
    <source>
        <dbReference type="SAM" id="MobiDB-lite"/>
    </source>
</evidence>
<evidence type="ECO:0000256" key="2">
    <source>
        <dbReference type="SAM" id="Phobius"/>
    </source>
</evidence>
<evidence type="ECO:0000313" key="4">
    <source>
        <dbReference type="Proteomes" id="UP001597131"/>
    </source>
</evidence>
<feature type="compositionally biased region" description="Basic and acidic residues" evidence="1">
    <location>
        <begin position="111"/>
        <end position="134"/>
    </location>
</feature>
<gene>
    <name evidence="3" type="ORF">ACFQ3Q_13500</name>
</gene>
<sequence length="250" mass="27205">MAPIRFEEQIKEQLDKRRLEPSAGSWDKLSSELDKAESKSFNGRWWAGLAAAVTVLLVIGTFVFRQAEVSSPEVADQPAAEEKFEKPAEKAQFQPAEELASEEAGAGSAGKFEETRISEESFAETKAKEPETRPVKKTGKSSPVVLESIAMSPPEEVQEEATASENTSEVIADASEEKTVKVTDAEVDALLALASERIEPENLSSGERITAEALLSEVEAAGEESTKTKVFQLLKEGYLKAKTSIVQRND</sequence>
<organism evidence="3 4">
    <name type="scientific">Salegentibacter chungangensis</name>
    <dbReference type="NCBI Taxonomy" id="1335724"/>
    <lineage>
        <taxon>Bacteria</taxon>
        <taxon>Pseudomonadati</taxon>
        <taxon>Bacteroidota</taxon>
        <taxon>Flavobacteriia</taxon>
        <taxon>Flavobacteriales</taxon>
        <taxon>Flavobacteriaceae</taxon>
        <taxon>Salegentibacter</taxon>
    </lineage>
</organism>
<dbReference type="EMBL" id="JBHTLI010000003">
    <property type="protein sequence ID" value="MFD1096771.1"/>
    <property type="molecule type" value="Genomic_DNA"/>
</dbReference>
<protein>
    <submittedName>
        <fullName evidence="3">Uncharacterized protein</fullName>
    </submittedName>
</protein>
<feature type="compositionally biased region" description="Low complexity" evidence="1">
    <location>
        <begin position="90"/>
        <end position="110"/>
    </location>
</feature>
<name>A0ABW3NWK9_9FLAO</name>
<feature type="region of interest" description="Disordered" evidence="1">
    <location>
        <begin position="69"/>
        <end position="175"/>
    </location>
</feature>
<reference evidence="4" key="1">
    <citation type="journal article" date="2019" name="Int. J. Syst. Evol. Microbiol.">
        <title>The Global Catalogue of Microorganisms (GCM) 10K type strain sequencing project: providing services to taxonomists for standard genome sequencing and annotation.</title>
        <authorList>
            <consortium name="The Broad Institute Genomics Platform"/>
            <consortium name="The Broad Institute Genome Sequencing Center for Infectious Disease"/>
            <person name="Wu L."/>
            <person name="Ma J."/>
        </authorList>
    </citation>
    <scope>NUCLEOTIDE SEQUENCE [LARGE SCALE GENOMIC DNA]</scope>
    <source>
        <strain evidence="4">CCUG 64793</strain>
    </source>
</reference>
<comment type="caution">
    <text evidence="3">The sequence shown here is derived from an EMBL/GenBank/DDBJ whole genome shotgun (WGS) entry which is preliminary data.</text>
</comment>
<keyword evidence="2" id="KW-0812">Transmembrane</keyword>
<keyword evidence="2" id="KW-0472">Membrane</keyword>
<accession>A0ABW3NWK9</accession>
<feature type="transmembrane region" description="Helical" evidence="2">
    <location>
        <begin position="45"/>
        <end position="64"/>
    </location>
</feature>
<dbReference type="Proteomes" id="UP001597131">
    <property type="component" value="Unassembled WGS sequence"/>
</dbReference>
<evidence type="ECO:0000313" key="3">
    <source>
        <dbReference type="EMBL" id="MFD1096771.1"/>
    </source>
</evidence>
<feature type="compositionally biased region" description="Basic and acidic residues" evidence="1">
    <location>
        <begin position="80"/>
        <end position="89"/>
    </location>
</feature>
<proteinExistence type="predicted"/>
<dbReference type="RefSeq" id="WP_380746715.1">
    <property type="nucleotide sequence ID" value="NZ_JBHTLI010000003.1"/>
</dbReference>
<keyword evidence="2" id="KW-1133">Transmembrane helix</keyword>